<evidence type="ECO:0000313" key="2">
    <source>
        <dbReference type="EMBL" id="CAK9108179.1"/>
    </source>
</evidence>
<dbReference type="EMBL" id="CAXAMM010043033">
    <property type="protein sequence ID" value="CAK9108179.1"/>
    <property type="molecule type" value="Genomic_DNA"/>
</dbReference>
<reference evidence="2 3" key="1">
    <citation type="submission" date="2024-02" db="EMBL/GenBank/DDBJ databases">
        <authorList>
            <person name="Chen Y."/>
            <person name="Shah S."/>
            <person name="Dougan E. K."/>
            <person name="Thang M."/>
            <person name="Chan C."/>
        </authorList>
    </citation>
    <scope>NUCLEOTIDE SEQUENCE [LARGE SCALE GENOMIC DNA]</scope>
</reference>
<dbReference type="Proteomes" id="UP001642464">
    <property type="component" value="Unassembled WGS sequence"/>
</dbReference>
<proteinExistence type="predicted"/>
<accession>A0ABP0S769</accession>
<gene>
    <name evidence="2" type="ORF">SCF082_LOCUS50331</name>
</gene>
<feature type="non-terminal residue" evidence="2">
    <location>
        <position position="1"/>
    </location>
</feature>
<name>A0ABP0S769_9DINO</name>
<evidence type="ECO:0000313" key="3">
    <source>
        <dbReference type="Proteomes" id="UP001642464"/>
    </source>
</evidence>
<keyword evidence="3" id="KW-1185">Reference proteome</keyword>
<feature type="compositionally biased region" description="Basic and acidic residues" evidence="1">
    <location>
        <begin position="88"/>
        <end position="101"/>
    </location>
</feature>
<feature type="region of interest" description="Disordered" evidence="1">
    <location>
        <begin position="58"/>
        <end position="101"/>
    </location>
</feature>
<protein>
    <submittedName>
        <fullName evidence="2">Uncharacterized protein</fullName>
    </submittedName>
</protein>
<organism evidence="2 3">
    <name type="scientific">Durusdinium trenchii</name>
    <dbReference type="NCBI Taxonomy" id="1381693"/>
    <lineage>
        <taxon>Eukaryota</taxon>
        <taxon>Sar</taxon>
        <taxon>Alveolata</taxon>
        <taxon>Dinophyceae</taxon>
        <taxon>Suessiales</taxon>
        <taxon>Symbiodiniaceae</taxon>
        <taxon>Durusdinium</taxon>
    </lineage>
</organism>
<evidence type="ECO:0000256" key="1">
    <source>
        <dbReference type="SAM" id="MobiDB-lite"/>
    </source>
</evidence>
<sequence length="101" mass="10475">EVVAATKAVKPAVAVADSSAYQPVHFHVFAEEDPTFMLDCPNALCYISFAQEGGLDPIPSPAKSAAAHGGDAKSAETPTSPRTPASLKAKDAMKAEASRYV</sequence>
<feature type="non-terminal residue" evidence="2">
    <location>
        <position position="101"/>
    </location>
</feature>
<comment type="caution">
    <text evidence="2">The sequence shown here is derived from an EMBL/GenBank/DDBJ whole genome shotgun (WGS) entry which is preliminary data.</text>
</comment>